<gene>
    <name evidence="3" type="ORF">PG996_014717</name>
</gene>
<dbReference type="Proteomes" id="UP001446871">
    <property type="component" value="Unassembled WGS sequence"/>
</dbReference>
<organism evidence="3 4">
    <name type="scientific">Apiospora saccharicola</name>
    <dbReference type="NCBI Taxonomy" id="335842"/>
    <lineage>
        <taxon>Eukaryota</taxon>
        <taxon>Fungi</taxon>
        <taxon>Dikarya</taxon>
        <taxon>Ascomycota</taxon>
        <taxon>Pezizomycotina</taxon>
        <taxon>Sordariomycetes</taxon>
        <taxon>Xylariomycetidae</taxon>
        <taxon>Amphisphaeriales</taxon>
        <taxon>Apiosporaceae</taxon>
        <taxon>Apiospora</taxon>
    </lineage>
</organism>
<evidence type="ECO:0000256" key="2">
    <source>
        <dbReference type="SAM" id="Phobius"/>
    </source>
</evidence>
<feature type="region of interest" description="Disordered" evidence="1">
    <location>
        <begin position="148"/>
        <end position="176"/>
    </location>
</feature>
<reference evidence="3 4" key="1">
    <citation type="submission" date="2023-01" db="EMBL/GenBank/DDBJ databases">
        <title>Analysis of 21 Apiospora genomes using comparative genomics revels a genus with tremendous synthesis potential of carbohydrate active enzymes and secondary metabolites.</title>
        <authorList>
            <person name="Sorensen T."/>
        </authorList>
    </citation>
    <scope>NUCLEOTIDE SEQUENCE [LARGE SCALE GENOMIC DNA]</scope>
    <source>
        <strain evidence="3 4">CBS 83171</strain>
    </source>
</reference>
<keyword evidence="2" id="KW-0812">Transmembrane</keyword>
<feature type="transmembrane region" description="Helical" evidence="2">
    <location>
        <begin position="54"/>
        <end position="76"/>
    </location>
</feature>
<proteinExistence type="predicted"/>
<feature type="transmembrane region" description="Helical" evidence="2">
    <location>
        <begin position="88"/>
        <end position="112"/>
    </location>
</feature>
<accession>A0ABR1TLT5</accession>
<protein>
    <recommendedName>
        <fullName evidence="5">DUF2637 domain-containing protein</fullName>
    </recommendedName>
</protein>
<comment type="caution">
    <text evidence="3">The sequence shown here is derived from an EMBL/GenBank/DDBJ whole genome shotgun (WGS) entry which is preliminary data.</text>
</comment>
<evidence type="ECO:0000256" key="1">
    <source>
        <dbReference type="SAM" id="MobiDB-lite"/>
    </source>
</evidence>
<keyword evidence="2" id="KW-1133">Transmembrane helix</keyword>
<name>A0ABR1TLT5_9PEZI</name>
<sequence length="176" mass="19012">MPNRSFCSQHSVWAVTLTTATLTSVLVGFAFAISSWDLTPNLHATCDTKYDPAFWQRLTQLLVHETIILCLVSPAVRPNTRDRIRLPGRGWFLAAVAASALTQVLATVSYAATCGNPGWTASLFMEWLADVTLVGAAAQLAGGIARPRRRSVSPSIHMQPMHARTRTPTPAAGSEP</sequence>
<evidence type="ECO:0000313" key="4">
    <source>
        <dbReference type="Proteomes" id="UP001446871"/>
    </source>
</evidence>
<dbReference type="EMBL" id="JAQQWM010000009">
    <property type="protein sequence ID" value="KAK8046653.1"/>
    <property type="molecule type" value="Genomic_DNA"/>
</dbReference>
<feature type="transmembrane region" description="Helical" evidence="2">
    <location>
        <begin position="12"/>
        <end position="34"/>
    </location>
</feature>
<keyword evidence="2" id="KW-0472">Membrane</keyword>
<evidence type="ECO:0008006" key="5">
    <source>
        <dbReference type="Google" id="ProtNLM"/>
    </source>
</evidence>
<keyword evidence="4" id="KW-1185">Reference proteome</keyword>
<evidence type="ECO:0000313" key="3">
    <source>
        <dbReference type="EMBL" id="KAK8046653.1"/>
    </source>
</evidence>
<feature type="transmembrane region" description="Helical" evidence="2">
    <location>
        <begin position="124"/>
        <end position="145"/>
    </location>
</feature>